<feature type="transmembrane region" description="Helical" evidence="8">
    <location>
        <begin position="117"/>
        <end position="139"/>
    </location>
</feature>
<gene>
    <name evidence="9" type="ORF">AW171_hschr42724</name>
</gene>
<evidence type="ECO:0000313" key="9">
    <source>
        <dbReference type="EMBL" id="AMD20807.1"/>
    </source>
</evidence>
<dbReference type="Proteomes" id="UP000243052">
    <property type="component" value="Chromosome iv"/>
</dbReference>
<evidence type="ECO:0000313" key="10">
    <source>
        <dbReference type="Proteomes" id="UP000243052"/>
    </source>
</evidence>
<protein>
    <submittedName>
        <fullName evidence="9">HDR065Cp</fullName>
    </submittedName>
</protein>
<dbReference type="PANTHER" id="PTHR12982">
    <property type="entry name" value="PHOSPHATIDYLINOSITOL GLYCAN, CLASS C"/>
    <property type="match status" value="1"/>
</dbReference>
<evidence type="ECO:0000256" key="2">
    <source>
        <dbReference type="ARBA" id="ARBA00004687"/>
    </source>
</evidence>
<evidence type="ECO:0000256" key="1">
    <source>
        <dbReference type="ARBA" id="ARBA00004141"/>
    </source>
</evidence>
<keyword evidence="4" id="KW-0337">GPI-anchor biosynthesis</keyword>
<feature type="transmembrane region" description="Helical" evidence="8">
    <location>
        <begin position="151"/>
        <end position="169"/>
    </location>
</feature>
<dbReference type="AlphaFoldDB" id="A0A109UZ52"/>
<dbReference type="Pfam" id="PF06432">
    <property type="entry name" value="GPI2"/>
    <property type="match status" value="1"/>
</dbReference>
<dbReference type="GeneID" id="28724071"/>
<evidence type="ECO:0000256" key="8">
    <source>
        <dbReference type="SAM" id="Phobius"/>
    </source>
</evidence>
<dbReference type="InterPro" id="IPR009450">
    <property type="entry name" value="Plno_GlcNAc_GPI2"/>
</dbReference>
<evidence type="ECO:0000256" key="5">
    <source>
        <dbReference type="ARBA" id="ARBA00022692"/>
    </source>
</evidence>
<dbReference type="UniPathway" id="UPA00196"/>
<dbReference type="GO" id="GO:0006506">
    <property type="term" value="P:GPI anchor biosynthetic process"/>
    <property type="evidence" value="ECO:0007669"/>
    <property type="project" value="UniProtKB-UniPathway"/>
</dbReference>
<dbReference type="RefSeq" id="XP_017987803.1">
    <property type="nucleotide sequence ID" value="XM_018132314.1"/>
</dbReference>
<proteinExistence type="inferred from homology"/>
<dbReference type="OrthoDB" id="196709at2759"/>
<comment type="pathway">
    <text evidence="2">Glycolipid biosynthesis; glycosylphosphatidylinositol-anchor biosynthesis.</text>
</comment>
<feature type="transmembrane region" description="Helical" evidence="8">
    <location>
        <begin position="247"/>
        <end position="270"/>
    </location>
</feature>
<comment type="subcellular location">
    <subcellularLocation>
        <location evidence="1">Membrane</location>
        <topology evidence="1">Multi-pass membrane protein</topology>
    </subcellularLocation>
</comment>
<dbReference type="GO" id="GO:0000506">
    <property type="term" value="C:glycosylphosphatidylinositol-N-acetylglucosaminyltransferase (GPI-GnT) complex"/>
    <property type="evidence" value="ECO:0007669"/>
    <property type="project" value="TreeGrafter"/>
</dbReference>
<comment type="similarity">
    <text evidence="3">Belongs to the PIGC family.</text>
</comment>
<dbReference type="EMBL" id="CP014244">
    <property type="protein sequence ID" value="AMD20807.1"/>
    <property type="molecule type" value="Genomic_DNA"/>
</dbReference>
<feature type="transmembrane region" description="Helical" evidence="8">
    <location>
        <begin position="189"/>
        <end position="210"/>
    </location>
</feature>
<dbReference type="PANTHER" id="PTHR12982:SF0">
    <property type="entry name" value="PHOSPHATIDYLINOSITOL N-ACETYLGLUCOSAMINYLTRANSFERASE SUBUNIT C"/>
    <property type="match status" value="1"/>
</dbReference>
<organism evidence="9 10">
    <name type="scientific">Eremothecium sinecaudum</name>
    <dbReference type="NCBI Taxonomy" id="45286"/>
    <lineage>
        <taxon>Eukaryota</taxon>
        <taxon>Fungi</taxon>
        <taxon>Dikarya</taxon>
        <taxon>Ascomycota</taxon>
        <taxon>Saccharomycotina</taxon>
        <taxon>Saccharomycetes</taxon>
        <taxon>Saccharomycetales</taxon>
        <taxon>Saccharomycetaceae</taxon>
        <taxon>Eremothecium</taxon>
    </lineage>
</organism>
<name>A0A109UZ52_9SACH</name>
<dbReference type="STRING" id="45286.A0A109UZ52"/>
<feature type="transmembrane region" description="Helical" evidence="8">
    <location>
        <begin position="86"/>
        <end position="111"/>
    </location>
</feature>
<reference evidence="9 10" key="1">
    <citation type="submission" date="2016-01" db="EMBL/GenBank/DDBJ databases">
        <title>Genome sequence of the yeast Holleya sinecauda.</title>
        <authorList>
            <person name="Dietrich F.S."/>
        </authorList>
    </citation>
    <scope>NUCLEOTIDE SEQUENCE [LARGE SCALE GENOMIC DNA]</scope>
    <source>
        <strain evidence="9 10">ATCC 58844</strain>
    </source>
</reference>
<evidence type="ECO:0000256" key="7">
    <source>
        <dbReference type="ARBA" id="ARBA00023136"/>
    </source>
</evidence>
<keyword evidence="7 8" id="KW-0472">Membrane</keyword>
<keyword evidence="5 8" id="KW-0812">Transmembrane</keyword>
<accession>A0A109UZ52</accession>
<evidence type="ECO:0000256" key="4">
    <source>
        <dbReference type="ARBA" id="ARBA00022502"/>
    </source>
</evidence>
<keyword evidence="6 8" id="KW-1133">Transmembrane helix</keyword>
<dbReference type="PIRSF" id="PIRSF016104">
    <property type="entry name" value="GPI2"/>
    <property type="match status" value="1"/>
</dbReference>
<keyword evidence="10" id="KW-1185">Reference proteome</keyword>
<sequence>MINLDECTKVRQMPERPKDKLGGVKKEWRRLLWLKQPYADTYTDPKFLEVLDEIKKGPQSKQECSNYSDVVIDFLTFHHTLANSSLVYIIFALVYRFHYSLITLAAFTTILSSWSRLFWAHFKSSMIIIFTMLTLSPVLKTLSKSTSSDSIWTLSCWLTIFYVLSLSWSKTSILPTNILLSNVTVLASRLNTTTEVFCFLLICIELNILLPNYERKLRSGRYLLSYGGIFVTTHIIVYTFVTRALGWHYAVPLAALSMTFLFIVPWYFIYWERNYYKGHKLLSTWDAKFPILD</sequence>
<feature type="transmembrane region" description="Helical" evidence="8">
    <location>
        <begin position="222"/>
        <end position="241"/>
    </location>
</feature>
<evidence type="ECO:0000256" key="6">
    <source>
        <dbReference type="ARBA" id="ARBA00022989"/>
    </source>
</evidence>
<evidence type="ECO:0000256" key="3">
    <source>
        <dbReference type="ARBA" id="ARBA00008321"/>
    </source>
</evidence>